<keyword evidence="4" id="KW-1185">Reference proteome</keyword>
<sequence>MQYSKIFSVVALLVAAAAAAPVCSDGPHAGAPGGVPGTPGGLPTPPGGLPGLPNHPAPAQGTDGVPAIHGVPGSHGDDGVSSTGGNQQAAMACASAEYSYGSCCDGLGNCNIGLVNGLCPTIKNVASTFMCCNIQPSNQQNTEQNGDINVAAPVNVPISCINVL</sequence>
<gene>
    <name evidence="3" type="ORF">Q9L58_000854</name>
</gene>
<evidence type="ECO:0000313" key="3">
    <source>
        <dbReference type="EMBL" id="KAL0640026.1"/>
    </source>
</evidence>
<keyword evidence="2" id="KW-0732">Signal</keyword>
<protein>
    <recommendedName>
        <fullName evidence="5">Hydrophobin</fullName>
    </recommendedName>
</protein>
<feature type="compositionally biased region" description="Pro residues" evidence="1">
    <location>
        <begin position="42"/>
        <end position="56"/>
    </location>
</feature>
<feature type="region of interest" description="Disordered" evidence="1">
    <location>
        <begin position="30"/>
        <end position="86"/>
    </location>
</feature>
<feature type="chain" id="PRO_5045477410" description="Hydrophobin" evidence="2">
    <location>
        <begin position="20"/>
        <end position="164"/>
    </location>
</feature>
<evidence type="ECO:0000256" key="2">
    <source>
        <dbReference type="SAM" id="SignalP"/>
    </source>
</evidence>
<feature type="compositionally biased region" description="Gly residues" evidence="1">
    <location>
        <begin position="31"/>
        <end position="40"/>
    </location>
</feature>
<dbReference type="Proteomes" id="UP001447188">
    <property type="component" value="Unassembled WGS sequence"/>
</dbReference>
<organism evidence="3 4">
    <name type="scientific">Discina gigas</name>
    <dbReference type="NCBI Taxonomy" id="1032678"/>
    <lineage>
        <taxon>Eukaryota</taxon>
        <taxon>Fungi</taxon>
        <taxon>Dikarya</taxon>
        <taxon>Ascomycota</taxon>
        <taxon>Pezizomycotina</taxon>
        <taxon>Pezizomycetes</taxon>
        <taxon>Pezizales</taxon>
        <taxon>Discinaceae</taxon>
        <taxon>Discina</taxon>
    </lineage>
</organism>
<evidence type="ECO:0000256" key="1">
    <source>
        <dbReference type="SAM" id="MobiDB-lite"/>
    </source>
</evidence>
<name>A0ABR3GVQ4_9PEZI</name>
<evidence type="ECO:0000313" key="4">
    <source>
        <dbReference type="Proteomes" id="UP001447188"/>
    </source>
</evidence>
<dbReference type="EMBL" id="JBBBZM010000006">
    <property type="protein sequence ID" value="KAL0640026.1"/>
    <property type="molecule type" value="Genomic_DNA"/>
</dbReference>
<feature type="signal peptide" evidence="2">
    <location>
        <begin position="1"/>
        <end position="19"/>
    </location>
</feature>
<accession>A0ABR3GVQ4</accession>
<proteinExistence type="predicted"/>
<reference evidence="3 4" key="1">
    <citation type="submission" date="2024-02" db="EMBL/GenBank/DDBJ databases">
        <title>Discinaceae phylogenomics.</title>
        <authorList>
            <person name="Dirks A.C."/>
            <person name="James T.Y."/>
        </authorList>
    </citation>
    <scope>NUCLEOTIDE SEQUENCE [LARGE SCALE GENOMIC DNA]</scope>
    <source>
        <strain evidence="3 4">ACD0624</strain>
    </source>
</reference>
<evidence type="ECO:0008006" key="5">
    <source>
        <dbReference type="Google" id="ProtNLM"/>
    </source>
</evidence>
<comment type="caution">
    <text evidence="3">The sequence shown here is derived from an EMBL/GenBank/DDBJ whole genome shotgun (WGS) entry which is preliminary data.</text>
</comment>